<dbReference type="EMBL" id="JBBNAG010000007">
    <property type="protein sequence ID" value="KAK9119151.1"/>
    <property type="molecule type" value="Genomic_DNA"/>
</dbReference>
<gene>
    <name evidence="1" type="ORF">Scep_017244</name>
</gene>
<dbReference type="AlphaFoldDB" id="A0AAP0IP68"/>
<protein>
    <submittedName>
        <fullName evidence="1">Uncharacterized protein</fullName>
    </submittedName>
</protein>
<organism evidence="1 2">
    <name type="scientific">Stephania cephalantha</name>
    <dbReference type="NCBI Taxonomy" id="152367"/>
    <lineage>
        <taxon>Eukaryota</taxon>
        <taxon>Viridiplantae</taxon>
        <taxon>Streptophyta</taxon>
        <taxon>Embryophyta</taxon>
        <taxon>Tracheophyta</taxon>
        <taxon>Spermatophyta</taxon>
        <taxon>Magnoliopsida</taxon>
        <taxon>Ranunculales</taxon>
        <taxon>Menispermaceae</taxon>
        <taxon>Menispermoideae</taxon>
        <taxon>Cissampelideae</taxon>
        <taxon>Stephania</taxon>
    </lineage>
</organism>
<name>A0AAP0IP68_9MAGN</name>
<proteinExistence type="predicted"/>
<accession>A0AAP0IP68</accession>
<evidence type="ECO:0000313" key="1">
    <source>
        <dbReference type="EMBL" id="KAK9119151.1"/>
    </source>
</evidence>
<keyword evidence="2" id="KW-1185">Reference proteome</keyword>
<evidence type="ECO:0000313" key="2">
    <source>
        <dbReference type="Proteomes" id="UP001419268"/>
    </source>
</evidence>
<comment type="caution">
    <text evidence="1">The sequence shown here is derived from an EMBL/GenBank/DDBJ whole genome shotgun (WGS) entry which is preliminary data.</text>
</comment>
<reference evidence="1 2" key="1">
    <citation type="submission" date="2024-01" db="EMBL/GenBank/DDBJ databases">
        <title>Genome assemblies of Stephania.</title>
        <authorList>
            <person name="Yang L."/>
        </authorList>
    </citation>
    <scope>NUCLEOTIDE SEQUENCE [LARGE SCALE GENOMIC DNA]</scope>
    <source>
        <strain evidence="1">JXDWG</strain>
        <tissue evidence="1">Leaf</tissue>
    </source>
</reference>
<dbReference type="Proteomes" id="UP001419268">
    <property type="component" value="Unassembled WGS sequence"/>
</dbReference>
<sequence>MGHKALPAALDPLDPVSIAEKLEENKIWENKEEIKEAWVTGTVATADLPRRLPEPPASINLWEFLFSGESWSRNDARIFSR</sequence>